<sequence>MKKILVPTDFSELGDYAYEVASKIAKNTNCEIITLYVMPGPAGALYSSSGKLMNDEGDDYTEWYKRCEGKKEQMKKWIADKESVTDSICVIGDIDETILQLSEEHEIDLVVMGTEGLFNKSVWSKGSHTEYITKHAQVPVLSLKCDRSNLDLSQVVFVSDFLENKVLNLEVMKRIQEVFNSKILLLKIKKPNNQRTDIQVHEDMEKFAQLNKLENYTLNIYEDPSVEAGIGKFCAEKDIDMIILGTHQSSGFSRLFRHSVSNDVVNHLFHPILTFPIH</sequence>
<dbReference type="InterPro" id="IPR006016">
    <property type="entry name" value="UspA"/>
</dbReference>
<dbReference type="PANTHER" id="PTHR46268:SF6">
    <property type="entry name" value="UNIVERSAL STRESS PROTEIN UP12"/>
    <property type="match status" value="1"/>
</dbReference>
<evidence type="ECO:0000259" key="2">
    <source>
        <dbReference type="Pfam" id="PF00582"/>
    </source>
</evidence>
<dbReference type="Pfam" id="PF00582">
    <property type="entry name" value="Usp"/>
    <property type="match status" value="2"/>
</dbReference>
<dbReference type="RefSeq" id="WP_235291351.1">
    <property type="nucleotide sequence ID" value="NZ_BSOH01000014.1"/>
</dbReference>
<reference evidence="3" key="2">
    <citation type="submission" date="2023-01" db="EMBL/GenBank/DDBJ databases">
        <title>Draft genome sequence of Portibacter lacus strain NBRC 108769.</title>
        <authorList>
            <person name="Sun Q."/>
            <person name="Mori K."/>
        </authorList>
    </citation>
    <scope>NUCLEOTIDE SEQUENCE</scope>
    <source>
        <strain evidence="3">NBRC 108769</strain>
    </source>
</reference>
<reference evidence="3" key="1">
    <citation type="journal article" date="2014" name="Int. J. Syst. Evol. Microbiol.">
        <title>Complete genome sequence of Corynebacterium casei LMG S-19264T (=DSM 44701T), isolated from a smear-ripened cheese.</title>
        <authorList>
            <consortium name="US DOE Joint Genome Institute (JGI-PGF)"/>
            <person name="Walter F."/>
            <person name="Albersmeier A."/>
            <person name="Kalinowski J."/>
            <person name="Ruckert C."/>
        </authorList>
    </citation>
    <scope>NUCLEOTIDE SEQUENCE</scope>
    <source>
        <strain evidence="3">NBRC 108769</strain>
    </source>
</reference>
<evidence type="ECO:0000313" key="3">
    <source>
        <dbReference type="EMBL" id="GLR17682.1"/>
    </source>
</evidence>
<dbReference type="Gene3D" id="3.40.50.620">
    <property type="entry name" value="HUPs"/>
    <property type="match status" value="2"/>
</dbReference>
<protein>
    <submittedName>
        <fullName evidence="3">Universal stress protein UspA</fullName>
    </submittedName>
</protein>
<organism evidence="3 4">
    <name type="scientific">Portibacter lacus</name>
    <dbReference type="NCBI Taxonomy" id="1099794"/>
    <lineage>
        <taxon>Bacteria</taxon>
        <taxon>Pseudomonadati</taxon>
        <taxon>Bacteroidota</taxon>
        <taxon>Saprospiria</taxon>
        <taxon>Saprospirales</taxon>
        <taxon>Haliscomenobacteraceae</taxon>
        <taxon>Portibacter</taxon>
    </lineage>
</organism>
<evidence type="ECO:0000313" key="4">
    <source>
        <dbReference type="Proteomes" id="UP001156666"/>
    </source>
</evidence>
<comment type="similarity">
    <text evidence="1">Belongs to the universal stress protein A family.</text>
</comment>
<accession>A0AA37WET3</accession>
<dbReference type="CDD" id="cd00293">
    <property type="entry name" value="USP-like"/>
    <property type="match status" value="1"/>
</dbReference>
<keyword evidence="4" id="KW-1185">Reference proteome</keyword>
<dbReference type="InterPro" id="IPR006015">
    <property type="entry name" value="Universal_stress_UspA"/>
</dbReference>
<evidence type="ECO:0000256" key="1">
    <source>
        <dbReference type="ARBA" id="ARBA00008791"/>
    </source>
</evidence>
<comment type="caution">
    <text evidence="3">The sequence shown here is derived from an EMBL/GenBank/DDBJ whole genome shotgun (WGS) entry which is preliminary data.</text>
</comment>
<feature type="domain" description="UspA" evidence="2">
    <location>
        <begin position="224"/>
        <end position="274"/>
    </location>
</feature>
<dbReference type="InterPro" id="IPR014729">
    <property type="entry name" value="Rossmann-like_a/b/a_fold"/>
</dbReference>
<dbReference type="EMBL" id="BSOH01000014">
    <property type="protein sequence ID" value="GLR17682.1"/>
    <property type="molecule type" value="Genomic_DNA"/>
</dbReference>
<feature type="domain" description="UspA" evidence="2">
    <location>
        <begin position="1"/>
        <end position="141"/>
    </location>
</feature>
<gene>
    <name evidence="3" type="primary">uspA_2</name>
    <name evidence="3" type="ORF">GCM10007940_22970</name>
</gene>
<proteinExistence type="inferred from homology"/>
<dbReference type="PANTHER" id="PTHR46268">
    <property type="entry name" value="STRESS RESPONSE PROTEIN NHAX"/>
    <property type="match status" value="1"/>
</dbReference>
<name>A0AA37WET3_9BACT</name>
<dbReference type="PRINTS" id="PR01438">
    <property type="entry name" value="UNVRSLSTRESS"/>
</dbReference>
<dbReference type="AlphaFoldDB" id="A0AA37WET3"/>
<dbReference type="Proteomes" id="UP001156666">
    <property type="component" value="Unassembled WGS sequence"/>
</dbReference>
<dbReference type="SUPFAM" id="SSF52402">
    <property type="entry name" value="Adenine nucleotide alpha hydrolases-like"/>
    <property type="match status" value="2"/>
</dbReference>